<dbReference type="PANTHER" id="PTHR11669">
    <property type="entry name" value="REPLICATION FACTOR C / DNA POLYMERASE III GAMMA-TAU SUBUNIT"/>
    <property type="match status" value="1"/>
</dbReference>
<dbReference type="InterPro" id="IPR022754">
    <property type="entry name" value="DNA_pol_III_gamma-3"/>
</dbReference>
<organism evidence="6">
    <name type="scientific">bioreactor metagenome</name>
    <dbReference type="NCBI Taxonomy" id="1076179"/>
    <lineage>
        <taxon>unclassified sequences</taxon>
        <taxon>metagenomes</taxon>
        <taxon>ecological metagenomes</taxon>
    </lineage>
</organism>
<dbReference type="InterPro" id="IPR050238">
    <property type="entry name" value="DNA_Rep/Repair_Clamp_Loader"/>
</dbReference>
<accession>A0A645CKC8</accession>
<dbReference type="SUPFAM" id="SSF48019">
    <property type="entry name" value="post-AAA+ oligomerization domain-like"/>
    <property type="match status" value="1"/>
</dbReference>
<name>A0A645CKC8_9ZZZZ</name>
<dbReference type="GO" id="GO:0003677">
    <property type="term" value="F:DNA binding"/>
    <property type="evidence" value="ECO:0007669"/>
    <property type="project" value="InterPro"/>
</dbReference>
<dbReference type="InterPro" id="IPR045085">
    <property type="entry name" value="HLD_clamp_pol_III_gamma_tau"/>
</dbReference>
<evidence type="ECO:0000259" key="5">
    <source>
        <dbReference type="Pfam" id="PF22608"/>
    </source>
</evidence>
<evidence type="ECO:0000313" key="6">
    <source>
        <dbReference type="EMBL" id="MPM77383.1"/>
    </source>
</evidence>
<dbReference type="Gene3D" id="1.20.272.10">
    <property type="match status" value="1"/>
</dbReference>
<keyword evidence="1 6" id="KW-0808">Transferase</keyword>
<evidence type="ECO:0000256" key="3">
    <source>
        <dbReference type="SAM" id="MobiDB-lite"/>
    </source>
</evidence>
<dbReference type="GO" id="GO:0003887">
    <property type="term" value="F:DNA-directed DNA polymerase activity"/>
    <property type="evidence" value="ECO:0007669"/>
    <property type="project" value="UniProtKB-EC"/>
</dbReference>
<dbReference type="AlphaFoldDB" id="A0A645CKC8"/>
<dbReference type="GO" id="GO:0006261">
    <property type="term" value="P:DNA-templated DNA replication"/>
    <property type="evidence" value="ECO:0007669"/>
    <property type="project" value="TreeGrafter"/>
</dbReference>
<reference evidence="6" key="1">
    <citation type="submission" date="2019-08" db="EMBL/GenBank/DDBJ databases">
        <authorList>
            <person name="Kucharzyk K."/>
            <person name="Murdoch R.W."/>
            <person name="Higgins S."/>
            <person name="Loffler F."/>
        </authorList>
    </citation>
    <scope>NUCLEOTIDE SEQUENCE</scope>
</reference>
<feature type="compositionally biased region" description="Basic and acidic residues" evidence="3">
    <location>
        <begin position="254"/>
        <end position="264"/>
    </location>
</feature>
<dbReference type="Gene3D" id="1.10.8.60">
    <property type="match status" value="1"/>
</dbReference>
<keyword evidence="2 6" id="KW-0548">Nucleotidyltransferase</keyword>
<dbReference type="Pfam" id="PF22608">
    <property type="entry name" value="DNAX_ATPase_lid"/>
    <property type="match status" value="1"/>
</dbReference>
<dbReference type="Gene3D" id="3.40.50.300">
    <property type="entry name" value="P-loop containing nucleotide triphosphate hydrolases"/>
    <property type="match status" value="1"/>
</dbReference>
<sequence length="389" mass="43588">MLFILATTEVHKLPATILSRCQKFDFKRIDPESIAKHLEYVANCEGFTIEDEAAILIARIADGALRDALSLLDQCASRNKHIDAKLVSNVAGITERTYLFELADAINTKNTASALKMIDALHNSSCDMERLCTELINHFRNLMIAKTVKKFEELIICTEDEHQRISAQSETFTLETILYCLDVLENTTGNLKRGMNKRVETEMAMVRLCSPKLEESNKALLSRLSKLEATIQSGNLPSEPKIVVEDKTRETVAEMKASDIKPEAKLQQSSADRTETHGEEKMIPFTAWSEVLMKLNDYNKPLVGMLTGSMAFQRGEMIVISSNNPALDALIRQMSHRDSLSNAIFEVTGKKFRLSMMKNGAQQQTSVTKDPLDNLIKKASQTDVQLNVE</sequence>
<proteinExistence type="predicted"/>
<feature type="domain" description="DNA polymerase III gamma subunit" evidence="4">
    <location>
        <begin position="83"/>
        <end position="215"/>
    </location>
</feature>
<dbReference type="InterPro" id="IPR008921">
    <property type="entry name" value="DNA_pol3_clamp-load_cplx_C"/>
</dbReference>
<evidence type="ECO:0000256" key="1">
    <source>
        <dbReference type="ARBA" id="ARBA00022679"/>
    </source>
</evidence>
<dbReference type="InterPro" id="IPR027417">
    <property type="entry name" value="P-loop_NTPase"/>
</dbReference>
<evidence type="ECO:0000259" key="4">
    <source>
        <dbReference type="Pfam" id="PF12169"/>
    </source>
</evidence>
<dbReference type="SUPFAM" id="SSF52540">
    <property type="entry name" value="P-loop containing nucleoside triphosphate hydrolases"/>
    <property type="match status" value="1"/>
</dbReference>
<dbReference type="PANTHER" id="PTHR11669:SF0">
    <property type="entry name" value="PROTEIN STICHEL-LIKE 2"/>
    <property type="match status" value="1"/>
</dbReference>
<feature type="region of interest" description="Disordered" evidence="3">
    <location>
        <begin position="254"/>
        <end position="278"/>
    </location>
</feature>
<comment type="caution">
    <text evidence="6">The sequence shown here is derived from an EMBL/GenBank/DDBJ whole genome shotgun (WGS) entry which is preliminary data.</text>
</comment>
<gene>
    <name evidence="6" type="primary">dnaX_7</name>
    <name evidence="6" type="ORF">SDC9_124386</name>
</gene>
<protein>
    <submittedName>
        <fullName evidence="6">DNA polymerase III subunit gamma/tau</fullName>
        <ecNumber evidence="6">2.7.7.7</ecNumber>
    </submittedName>
</protein>
<dbReference type="Pfam" id="PF12169">
    <property type="entry name" value="DNA_pol3_gamma3"/>
    <property type="match status" value="1"/>
</dbReference>
<dbReference type="CDD" id="cd18137">
    <property type="entry name" value="HLD_clamp_pol_III_gamma_tau"/>
    <property type="match status" value="1"/>
</dbReference>
<evidence type="ECO:0000256" key="2">
    <source>
        <dbReference type="ARBA" id="ARBA00022695"/>
    </source>
</evidence>
<dbReference type="EMBL" id="VSSQ01027909">
    <property type="protein sequence ID" value="MPM77383.1"/>
    <property type="molecule type" value="Genomic_DNA"/>
</dbReference>
<dbReference type="EC" id="2.7.7.7" evidence="6"/>
<feature type="domain" description="DNA polymerase III subunit gamma/tau helical lid" evidence="5">
    <location>
        <begin position="34"/>
        <end position="74"/>
    </location>
</feature>